<comment type="similarity">
    <text evidence="4">Belongs to the TUBGCP family.</text>
</comment>
<dbReference type="Pfam" id="PF17681">
    <property type="entry name" value="GCP_N_terminal"/>
    <property type="match status" value="2"/>
</dbReference>
<dbReference type="GO" id="GO:0051321">
    <property type="term" value="P:meiotic cell cycle"/>
    <property type="evidence" value="ECO:0007669"/>
    <property type="project" value="TreeGrafter"/>
</dbReference>
<evidence type="ECO:0000313" key="8">
    <source>
        <dbReference type="Proteomes" id="UP000001811"/>
    </source>
</evidence>
<sequence length="662" mass="72558">MASITQLFDDLCEALLPPAKARPGQRALSRPRAKRGLKRVAYDALFAHLFRDEAPPPEPPKLPVRNKILMLSFDLRVGGLGPEADRLEELVDGLEAAASGPLREVRAALDLLVLLAGSGPPQGLPRRRGYFLGGPHVRRRVPYGGYGCCDLRAAEADVWALLAREESLCHSMVQETLQVMDAAPGTGLPTLGLFSGDACGDRFERETRVSLFGALVHSHAYDMDVRLDLPPVPDSADLSGLAIKVPPSLDQWEDEGFQSASNLTPDSQSEPSVTPDVDLWEAALTYESSKRRCWERVGCPPGHREEPYLTEAGRDAFDKFCRLRQGDLQVLSGGLLQAPVPLQVEERELVKDVLNILIGVVSASFSLCQLTQAFVVKRGVHVSGASPESVGSLLSEVAEYGTCYMRLSRFSLQPVSDSAYSKGLVFQAFTSGLRRYLQYYRACALSTPPTLSLLTIGFLFKKLGRALWGGGAVGASSAAWPGAVWGPALLLGRGLNEHYPPYTRFIHDWVYSGVFRDFYGEFMIQVNHEYLGFRDKFYWTHGYVLISKEVEDCVPVFLRHIAHDVYVCGKTVNLLKLCCPRHYLCWSNIPVPRISVIFSLEELKEIERDCAVYVGRMERVARHSSVSKEEKVCGHTGGGLPCAPPPGLPVAVGVGVPGVAPG</sequence>
<feature type="domain" description="Gamma-tubulin complex component 6 N-terminal" evidence="6">
    <location>
        <begin position="29"/>
        <end position="339"/>
    </location>
</feature>
<dbReference type="AlphaFoldDB" id="G1TM14"/>
<feature type="domain" description="Gamma tubulin complex component protein N-terminal" evidence="5">
    <location>
        <begin position="350"/>
        <end position="442"/>
    </location>
</feature>
<comment type="function">
    <text evidence="4">Component of the gamma-tubulin ring complex (gTuRC) which mediates microtubule nucleation.</text>
</comment>
<dbReference type="GO" id="GO:0043015">
    <property type="term" value="F:gamma-tubulin binding"/>
    <property type="evidence" value="ECO:0007669"/>
    <property type="project" value="InterPro"/>
</dbReference>
<dbReference type="InterPro" id="IPR045818">
    <property type="entry name" value="GCP6_N"/>
</dbReference>
<dbReference type="HOGENOM" id="CLU_425524_0_0_1"/>
<dbReference type="GO" id="GO:0007020">
    <property type="term" value="P:microtubule nucleation"/>
    <property type="evidence" value="ECO:0007669"/>
    <property type="project" value="InterPro"/>
</dbReference>
<accession>G1TM14</accession>
<organism evidence="7 8">
    <name type="scientific">Oryctolagus cuniculus</name>
    <name type="common">Rabbit</name>
    <dbReference type="NCBI Taxonomy" id="9986"/>
    <lineage>
        <taxon>Eukaryota</taxon>
        <taxon>Metazoa</taxon>
        <taxon>Chordata</taxon>
        <taxon>Craniata</taxon>
        <taxon>Vertebrata</taxon>
        <taxon>Euteleostomi</taxon>
        <taxon>Mammalia</taxon>
        <taxon>Eutheria</taxon>
        <taxon>Euarchontoglires</taxon>
        <taxon>Glires</taxon>
        <taxon>Lagomorpha</taxon>
        <taxon>Leporidae</taxon>
        <taxon>Oryctolagus</taxon>
    </lineage>
</organism>
<comment type="subcellular location">
    <subcellularLocation>
        <location evidence="4">Cytoplasm</location>
        <location evidence="4">Cytoskeleton</location>
        <location evidence="4">Microtubule organizing center</location>
    </subcellularLocation>
</comment>
<dbReference type="STRING" id="9986.ENSOCUP00000018020"/>
<evidence type="ECO:0000256" key="2">
    <source>
        <dbReference type="ARBA" id="ARBA00022701"/>
    </source>
</evidence>
<keyword evidence="8" id="KW-1185">Reference proteome</keyword>
<dbReference type="GO" id="GO:0000278">
    <property type="term" value="P:mitotic cell cycle"/>
    <property type="evidence" value="ECO:0007669"/>
    <property type="project" value="TreeGrafter"/>
</dbReference>
<dbReference type="GO" id="GO:0000930">
    <property type="term" value="C:gamma-tubulin complex"/>
    <property type="evidence" value="ECO:0007669"/>
    <property type="project" value="TreeGrafter"/>
</dbReference>
<evidence type="ECO:0000256" key="1">
    <source>
        <dbReference type="ARBA" id="ARBA00022490"/>
    </source>
</evidence>
<dbReference type="GO" id="GO:0031122">
    <property type="term" value="P:cytoplasmic microtubule organization"/>
    <property type="evidence" value="ECO:0007669"/>
    <property type="project" value="TreeGrafter"/>
</dbReference>
<dbReference type="eggNOG" id="KOG2000">
    <property type="taxonomic scope" value="Eukaryota"/>
</dbReference>
<dbReference type="GO" id="GO:0051011">
    <property type="term" value="F:microtubule minus-end binding"/>
    <property type="evidence" value="ECO:0007669"/>
    <property type="project" value="TreeGrafter"/>
</dbReference>
<dbReference type="PANTHER" id="PTHR19302:SF70">
    <property type="entry name" value="GAMMA-TUBULIN COMPLEX COMPONENT 6"/>
    <property type="match status" value="1"/>
</dbReference>
<dbReference type="PANTHER" id="PTHR19302">
    <property type="entry name" value="GAMMA TUBULIN COMPLEX PROTEIN"/>
    <property type="match status" value="1"/>
</dbReference>
<dbReference type="InterPro" id="IPR007259">
    <property type="entry name" value="GCP"/>
</dbReference>
<keyword evidence="1 4" id="KW-0963">Cytoplasm</keyword>
<reference evidence="7 8" key="1">
    <citation type="journal article" date="2011" name="Nature">
        <title>A high-resolution map of human evolutionary constraint using 29 mammals.</title>
        <authorList>
            <person name="Lindblad-Toh K."/>
            <person name="Garber M."/>
            <person name="Zuk O."/>
            <person name="Lin M.F."/>
            <person name="Parker B.J."/>
            <person name="Washietl S."/>
            <person name="Kheradpour P."/>
            <person name="Ernst J."/>
            <person name="Jordan G."/>
            <person name="Mauceli E."/>
            <person name="Ward L.D."/>
            <person name="Lowe C.B."/>
            <person name="Holloway A.K."/>
            <person name="Clamp M."/>
            <person name="Gnerre S."/>
            <person name="Alfoldi J."/>
            <person name="Beal K."/>
            <person name="Chang J."/>
            <person name="Clawson H."/>
            <person name="Cuff J."/>
            <person name="Di Palma F."/>
            <person name="Fitzgerald S."/>
            <person name="Flicek P."/>
            <person name="Guttman M."/>
            <person name="Hubisz M.J."/>
            <person name="Jaffe D.B."/>
            <person name="Jungreis I."/>
            <person name="Kent W.J."/>
            <person name="Kostka D."/>
            <person name="Lara M."/>
            <person name="Martins A.L."/>
            <person name="Massingham T."/>
            <person name="Moltke I."/>
            <person name="Raney B.J."/>
            <person name="Rasmussen M.D."/>
            <person name="Robinson J."/>
            <person name="Stark A."/>
            <person name="Vilella A.J."/>
            <person name="Wen J."/>
            <person name="Xie X."/>
            <person name="Zody M.C."/>
            <person name="Baldwin J."/>
            <person name="Bloom T."/>
            <person name="Chin C.W."/>
            <person name="Heiman D."/>
            <person name="Nicol R."/>
            <person name="Nusbaum C."/>
            <person name="Young S."/>
            <person name="Wilkinson J."/>
            <person name="Worley K.C."/>
            <person name="Kovar C.L."/>
            <person name="Muzny D.M."/>
            <person name="Gibbs R.A."/>
            <person name="Cree A."/>
            <person name="Dihn H.H."/>
            <person name="Fowler G."/>
            <person name="Jhangiani S."/>
            <person name="Joshi V."/>
            <person name="Lee S."/>
            <person name="Lewis L.R."/>
            <person name="Nazareth L.V."/>
            <person name="Okwuonu G."/>
            <person name="Santibanez J."/>
            <person name="Warren W.C."/>
            <person name="Mardis E.R."/>
            <person name="Weinstock G.M."/>
            <person name="Wilson R.K."/>
            <person name="Delehaunty K."/>
            <person name="Dooling D."/>
            <person name="Fronik C."/>
            <person name="Fulton L."/>
            <person name="Fulton B."/>
            <person name="Graves T."/>
            <person name="Minx P."/>
            <person name="Sodergren E."/>
            <person name="Birney E."/>
            <person name="Margulies E.H."/>
            <person name="Herrero J."/>
            <person name="Green E.D."/>
            <person name="Haussler D."/>
            <person name="Siepel A."/>
            <person name="Goldman N."/>
            <person name="Pollard K.S."/>
            <person name="Pedersen J.S."/>
            <person name="Lander E.S."/>
            <person name="Kellis M."/>
        </authorList>
    </citation>
    <scope>NUCLEOTIDE SEQUENCE [LARGE SCALE GENOMIC DNA]</scope>
    <source>
        <strain evidence="8">Thorbecke</strain>
    </source>
</reference>
<reference evidence="7" key="2">
    <citation type="submission" date="2025-08" db="UniProtKB">
        <authorList>
            <consortium name="Ensembl"/>
        </authorList>
    </citation>
    <scope>IDENTIFICATION</scope>
    <source>
        <strain evidence="7">Thorbecke</strain>
    </source>
</reference>
<dbReference type="InterPro" id="IPR041470">
    <property type="entry name" value="GCP_N"/>
</dbReference>
<dbReference type="Proteomes" id="UP000001811">
    <property type="component" value="Unplaced"/>
</dbReference>
<dbReference type="Bgee" id="ENSOCUG00000025522">
    <property type="expression patterns" value="Expressed in skeletal muscle tissue and 17 other cell types or tissues"/>
</dbReference>
<dbReference type="SMR" id="G1TM14"/>
<keyword evidence="2 4" id="KW-0493">Microtubule</keyword>
<reference evidence="7" key="3">
    <citation type="submission" date="2025-09" db="UniProtKB">
        <authorList>
            <consortium name="Ensembl"/>
        </authorList>
    </citation>
    <scope>IDENTIFICATION</scope>
    <source>
        <strain evidence="7">Thorbecke</strain>
    </source>
</reference>
<name>G1TM14_RABIT</name>
<dbReference type="Pfam" id="PF19340">
    <property type="entry name" value="GCP6_N"/>
    <property type="match status" value="1"/>
</dbReference>
<evidence type="ECO:0000256" key="4">
    <source>
        <dbReference type="RuleBase" id="RU363050"/>
    </source>
</evidence>
<dbReference type="PaxDb" id="9986-ENSOCUP00000018020"/>
<evidence type="ECO:0000259" key="6">
    <source>
        <dbReference type="Pfam" id="PF19340"/>
    </source>
</evidence>
<dbReference type="GO" id="GO:0000922">
    <property type="term" value="C:spindle pole"/>
    <property type="evidence" value="ECO:0007669"/>
    <property type="project" value="InterPro"/>
</dbReference>
<proteinExistence type="inferred from homology"/>
<dbReference type="InParanoid" id="G1TM14"/>
<dbReference type="Ensembl" id="ENSOCUT00000022801.2">
    <property type="protein sequence ID" value="ENSOCUP00000018020.2"/>
    <property type="gene ID" value="ENSOCUG00000025522.2"/>
</dbReference>
<evidence type="ECO:0000256" key="3">
    <source>
        <dbReference type="ARBA" id="ARBA00023212"/>
    </source>
</evidence>
<evidence type="ECO:0000313" key="7">
    <source>
        <dbReference type="Ensembl" id="ENSOCUP00000018020.2"/>
    </source>
</evidence>
<protein>
    <recommendedName>
        <fullName evidence="4">Gamma-tubulin complex component</fullName>
    </recommendedName>
</protein>
<dbReference type="GO" id="GO:0005874">
    <property type="term" value="C:microtubule"/>
    <property type="evidence" value="ECO:0007669"/>
    <property type="project" value="UniProtKB-KW"/>
</dbReference>
<dbReference type="GeneTree" id="ENSGT00940000157810"/>
<dbReference type="GO" id="GO:0051225">
    <property type="term" value="P:spindle assembly"/>
    <property type="evidence" value="ECO:0007669"/>
    <property type="project" value="TreeGrafter"/>
</dbReference>
<keyword evidence="3 4" id="KW-0206">Cytoskeleton</keyword>
<feature type="domain" description="Gamma tubulin complex component protein N-terminal" evidence="5">
    <location>
        <begin position="495"/>
        <end position="583"/>
    </location>
</feature>
<evidence type="ECO:0000259" key="5">
    <source>
        <dbReference type="Pfam" id="PF17681"/>
    </source>
</evidence>